<feature type="region of interest" description="Disordered" evidence="1">
    <location>
        <begin position="32"/>
        <end position="146"/>
    </location>
</feature>
<name>M3B4L7_SPHMS</name>
<organism evidence="2 3">
    <name type="scientific">Sphaerulina musiva (strain SO2202)</name>
    <name type="common">Poplar stem canker fungus</name>
    <name type="synonym">Septoria musiva</name>
    <dbReference type="NCBI Taxonomy" id="692275"/>
    <lineage>
        <taxon>Eukaryota</taxon>
        <taxon>Fungi</taxon>
        <taxon>Dikarya</taxon>
        <taxon>Ascomycota</taxon>
        <taxon>Pezizomycotina</taxon>
        <taxon>Dothideomycetes</taxon>
        <taxon>Dothideomycetidae</taxon>
        <taxon>Mycosphaerellales</taxon>
        <taxon>Mycosphaerellaceae</taxon>
        <taxon>Sphaerulina</taxon>
    </lineage>
</organism>
<dbReference type="Proteomes" id="UP000016931">
    <property type="component" value="Unassembled WGS sequence"/>
</dbReference>
<accession>M3B4L7</accession>
<keyword evidence="3" id="KW-1185">Reference proteome</keyword>
<dbReference type="GeneID" id="27902017"/>
<reference evidence="2 3" key="1">
    <citation type="journal article" date="2012" name="PLoS Pathog.">
        <title>Diverse lifestyles and strategies of plant pathogenesis encoded in the genomes of eighteen Dothideomycetes fungi.</title>
        <authorList>
            <person name="Ohm R.A."/>
            <person name="Feau N."/>
            <person name="Henrissat B."/>
            <person name="Schoch C.L."/>
            <person name="Horwitz B.A."/>
            <person name="Barry K.W."/>
            <person name="Condon B.J."/>
            <person name="Copeland A.C."/>
            <person name="Dhillon B."/>
            <person name="Glaser F."/>
            <person name="Hesse C.N."/>
            <person name="Kosti I."/>
            <person name="LaButti K."/>
            <person name="Lindquist E.A."/>
            <person name="Lucas S."/>
            <person name="Salamov A.A."/>
            <person name="Bradshaw R.E."/>
            <person name="Ciuffetti L."/>
            <person name="Hamelin R.C."/>
            <person name="Kema G.H.J."/>
            <person name="Lawrence C."/>
            <person name="Scott J.A."/>
            <person name="Spatafora J.W."/>
            <person name="Turgeon B.G."/>
            <person name="de Wit P.J.G.M."/>
            <person name="Zhong S."/>
            <person name="Goodwin S.B."/>
            <person name="Grigoriev I.V."/>
        </authorList>
    </citation>
    <scope>NUCLEOTIDE SEQUENCE [LARGE SCALE GENOMIC DNA]</scope>
    <source>
        <strain evidence="2 3">SO2202</strain>
    </source>
</reference>
<evidence type="ECO:0000256" key="1">
    <source>
        <dbReference type="SAM" id="MobiDB-lite"/>
    </source>
</evidence>
<evidence type="ECO:0000313" key="2">
    <source>
        <dbReference type="EMBL" id="EMF14747.1"/>
    </source>
</evidence>
<dbReference type="OrthoDB" id="3647485at2759"/>
<protein>
    <recommendedName>
        <fullName evidence="4">Glycine zipper 2TM domain-containing protein</fullName>
    </recommendedName>
</protein>
<feature type="region of interest" description="Disordered" evidence="1">
    <location>
        <begin position="464"/>
        <end position="487"/>
    </location>
</feature>
<dbReference type="eggNOG" id="ENOG502T226">
    <property type="taxonomic scope" value="Eukaryota"/>
</dbReference>
<dbReference type="OMA" id="QWREYKN"/>
<evidence type="ECO:0000313" key="3">
    <source>
        <dbReference type="Proteomes" id="UP000016931"/>
    </source>
</evidence>
<dbReference type="EMBL" id="KB456262">
    <property type="protein sequence ID" value="EMF14747.1"/>
    <property type="molecule type" value="Genomic_DNA"/>
</dbReference>
<sequence length="487" mass="54267">MEGVVENAGELVGWATDKYFDSGWERSRKFINGKKVESVYRPLPAVAREQQQQRAKSEAARSKHASASSASSQDPREPKERQSAASKGRPSRLRSPDYDRGAGRTAQSRPPPPPPSNYYPDPVSAERRGNTAAPKTQVATLPASRRKQANLLFPARTDFFTDDHANSTALVKRLNEDNDEVLRAYEAEKDDPPRNPASVLPEKDLWTLAKYDGDSKKHVDKSEKKSSKQPSTTGSRRDSAMASGYNDDYRGNTQYPGEPRARSAQPPPRHRYDDDDDSDYDERSGRRDRGGARGYSDRDRDDGDYYEVHERYRGPVSAGPLVPANRPYATERRESYRSSYNDGPYAGGAGAIARRSDPYLDRSQVSRRSRRDRDDYDDSRSRSRSRDSRSRSGGREAGAGGEGIKQKITSQFDTSQRGLGVGLAGALAGGLAGRQFGKQHRQRDIILGAVVGGLVANAAENKWSEHRKEKGREEEYRYEGRSRSTGR</sequence>
<evidence type="ECO:0008006" key="4">
    <source>
        <dbReference type="Google" id="ProtNLM"/>
    </source>
</evidence>
<gene>
    <name evidence="2" type="ORF">SEPMUDRAFT_148372</name>
</gene>
<dbReference type="RefSeq" id="XP_016762868.1">
    <property type="nucleotide sequence ID" value="XM_016904880.1"/>
</dbReference>
<dbReference type="AlphaFoldDB" id="M3B4L7"/>
<feature type="compositionally biased region" description="Basic and acidic residues" evidence="1">
    <location>
        <begin position="182"/>
        <end position="193"/>
    </location>
</feature>
<feature type="compositionally biased region" description="Basic and acidic residues" evidence="1">
    <location>
        <begin position="371"/>
        <end position="394"/>
    </location>
</feature>
<feature type="compositionally biased region" description="Basic and acidic residues" evidence="1">
    <location>
        <begin position="281"/>
        <end position="313"/>
    </location>
</feature>
<dbReference type="STRING" id="692275.M3B4L7"/>
<feature type="compositionally biased region" description="Basic and acidic residues" evidence="1">
    <location>
        <begin position="201"/>
        <end position="226"/>
    </location>
</feature>
<proteinExistence type="predicted"/>
<feature type="region of interest" description="Disordered" evidence="1">
    <location>
        <begin position="182"/>
        <end position="413"/>
    </location>
</feature>
<dbReference type="HOGENOM" id="CLU_604147_0_0_1"/>